<feature type="coiled-coil region" evidence="1">
    <location>
        <begin position="27"/>
        <end position="54"/>
    </location>
</feature>
<evidence type="ECO:0000313" key="3">
    <source>
        <dbReference type="Proteomes" id="UP001642360"/>
    </source>
</evidence>
<protein>
    <submittedName>
        <fullName evidence="2">Uncharacterized protein</fullName>
    </submittedName>
</protein>
<dbReference type="EMBL" id="CAUOFW020008613">
    <property type="protein sequence ID" value="CAK9183331.1"/>
    <property type="molecule type" value="Genomic_DNA"/>
</dbReference>
<evidence type="ECO:0000313" key="2">
    <source>
        <dbReference type="EMBL" id="CAK9183331.1"/>
    </source>
</evidence>
<name>A0ABC8UQJ8_9AQUA</name>
<dbReference type="PANTHER" id="PTHR34807:SF3">
    <property type="entry name" value="OS08G0270800 PROTEIN"/>
    <property type="match status" value="1"/>
</dbReference>
<dbReference type="AlphaFoldDB" id="A0ABC8UQJ8"/>
<proteinExistence type="predicted"/>
<reference evidence="2 3" key="1">
    <citation type="submission" date="2024-02" db="EMBL/GenBank/DDBJ databases">
        <authorList>
            <person name="Vignale AGUSTIN F."/>
            <person name="Sosa J E."/>
            <person name="Modenutti C."/>
        </authorList>
    </citation>
    <scope>NUCLEOTIDE SEQUENCE [LARGE SCALE GENOMIC DNA]</scope>
</reference>
<comment type="caution">
    <text evidence="2">The sequence shown here is derived from an EMBL/GenBank/DDBJ whole genome shotgun (WGS) entry which is preliminary data.</text>
</comment>
<keyword evidence="1" id="KW-0175">Coiled coil</keyword>
<keyword evidence="3" id="KW-1185">Reference proteome</keyword>
<accession>A0ABC8UQJ8</accession>
<dbReference type="Proteomes" id="UP001642360">
    <property type="component" value="Unassembled WGS sequence"/>
</dbReference>
<dbReference type="PANTHER" id="PTHR34807">
    <property type="entry name" value="OS08G0270800 PROTEIN"/>
    <property type="match status" value="1"/>
</dbReference>
<gene>
    <name evidence="2" type="ORF">ILEXP_LOCUS53594</name>
</gene>
<organism evidence="2 3">
    <name type="scientific">Ilex paraguariensis</name>
    <name type="common">yerba mate</name>
    <dbReference type="NCBI Taxonomy" id="185542"/>
    <lineage>
        <taxon>Eukaryota</taxon>
        <taxon>Viridiplantae</taxon>
        <taxon>Streptophyta</taxon>
        <taxon>Embryophyta</taxon>
        <taxon>Tracheophyta</taxon>
        <taxon>Spermatophyta</taxon>
        <taxon>Magnoliopsida</taxon>
        <taxon>eudicotyledons</taxon>
        <taxon>Gunneridae</taxon>
        <taxon>Pentapetalae</taxon>
        <taxon>asterids</taxon>
        <taxon>campanulids</taxon>
        <taxon>Aquifoliales</taxon>
        <taxon>Aquifoliaceae</taxon>
        <taxon>Ilex</taxon>
    </lineage>
</organism>
<sequence length="322" mass="36450">MAKRMQGFALDSSSYGPYEGAKTRFKHQALMQDYQELQKESDAMRNKLETMKLRKLALLAEVRFLRQRYKHLLKNKSPNPPQEQKRMQQQNTENQIKSIVMNGIHSKKEAALCKLPLIFNHKQKGRMYAGKQASLRNVATTFEASHVQSSHDGIEAALRNATPSLDFSDKLILRSGKEPFLHHLTPPSDLEHMRSVYRAKGVLQTPMVVNNLNQKGRINGGNDAAPWNPAPPIFNLNQKESSIGGKELGRAPIFDLNQISGEEEDFQNNSELSRIEEPMNDSSRGDEHLNDLKLSACRNIEDGSARVRKGKISWQDPVALRV</sequence>
<evidence type="ECO:0000256" key="1">
    <source>
        <dbReference type="SAM" id="Coils"/>
    </source>
</evidence>